<gene>
    <name evidence="1" type="ORF">T11_16501</name>
</gene>
<dbReference type="AlphaFoldDB" id="A0A0V1HJ87"/>
<evidence type="ECO:0000313" key="1">
    <source>
        <dbReference type="EMBL" id="KRZ10717.1"/>
    </source>
</evidence>
<name>A0A0V1HJ87_9BILA</name>
<proteinExistence type="predicted"/>
<keyword evidence="2" id="KW-1185">Reference proteome</keyword>
<dbReference type="Proteomes" id="UP000055024">
    <property type="component" value="Unassembled WGS sequence"/>
</dbReference>
<sequence length="166" mass="19179">MKRRLLLESDLTLKKQFNWPSRWKLLIERCTHGAQRLRMSLVHATFLGSSDPIRTEIRSLDVTVVASWTIGRPAAATRTTDVNSVDVLDIGKECADPAKSGRFLMCYLDVYLMLPTFRRRCLLCSSQEWTIFNLAGIQFRLRSNELIMLVVNEMTQLDPQVQWTVF</sequence>
<accession>A0A0V1HJ87</accession>
<dbReference type="EMBL" id="JYDP01000057">
    <property type="protein sequence ID" value="KRZ10717.1"/>
    <property type="molecule type" value="Genomic_DNA"/>
</dbReference>
<protein>
    <submittedName>
        <fullName evidence="1">Uncharacterized protein</fullName>
    </submittedName>
</protein>
<reference evidence="1 2" key="1">
    <citation type="submission" date="2015-01" db="EMBL/GenBank/DDBJ databases">
        <title>Evolution of Trichinella species and genotypes.</title>
        <authorList>
            <person name="Korhonen P.K."/>
            <person name="Edoardo P."/>
            <person name="Giuseppe L.R."/>
            <person name="Gasser R.B."/>
        </authorList>
    </citation>
    <scope>NUCLEOTIDE SEQUENCE [LARGE SCALE GENOMIC DNA]</scope>
    <source>
        <strain evidence="1">ISS1029</strain>
    </source>
</reference>
<organism evidence="1 2">
    <name type="scientific">Trichinella zimbabwensis</name>
    <dbReference type="NCBI Taxonomy" id="268475"/>
    <lineage>
        <taxon>Eukaryota</taxon>
        <taxon>Metazoa</taxon>
        <taxon>Ecdysozoa</taxon>
        <taxon>Nematoda</taxon>
        <taxon>Enoplea</taxon>
        <taxon>Dorylaimia</taxon>
        <taxon>Trichinellida</taxon>
        <taxon>Trichinellidae</taxon>
        <taxon>Trichinella</taxon>
    </lineage>
</organism>
<comment type="caution">
    <text evidence="1">The sequence shown here is derived from an EMBL/GenBank/DDBJ whole genome shotgun (WGS) entry which is preliminary data.</text>
</comment>
<evidence type="ECO:0000313" key="2">
    <source>
        <dbReference type="Proteomes" id="UP000055024"/>
    </source>
</evidence>